<dbReference type="AlphaFoldDB" id="A0A1W2H2M5"/>
<evidence type="ECO:0000313" key="2">
    <source>
        <dbReference type="EMBL" id="SMD43180.1"/>
    </source>
</evidence>
<organism evidence="2 3">
    <name type="scientific">Aquiflexum balticum DSM 16537</name>
    <dbReference type="NCBI Taxonomy" id="758820"/>
    <lineage>
        <taxon>Bacteria</taxon>
        <taxon>Pseudomonadati</taxon>
        <taxon>Bacteroidota</taxon>
        <taxon>Cytophagia</taxon>
        <taxon>Cytophagales</taxon>
        <taxon>Cyclobacteriaceae</taxon>
        <taxon>Aquiflexum</taxon>
    </lineage>
</organism>
<sequence>MDFIVTITEPAEEDLREVFLWYESKRVGLGERFKDIFENTIYSLKSNPFKFQIRYSNIRIRFLKKFPFGIHYTIVENEIIIHGVFHTSQDPSSWKRE</sequence>
<dbReference type="RefSeq" id="WP_084119918.1">
    <property type="nucleotide sequence ID" value="NZ_LT838813.1"/>
</dbReference>
<dbReference type="InterPro" id="IPR035093">
    <property type="entry name" value="RelE/ParE_toxin_dom_sf"/>
</dbReference>
<reference evidence="3" key="1">
    <citation type="submission" date="2017-04" db="EMBL/GenBank/DDBJ databases">
        <authorList>
            <person name="Varghese N."/>
            <person name="Submissions S."/>
        </authorList>
    </citation>
    <scope>NUCLEOTIDE SEQUENCE [LARGE SCALE GENOMIC DNA]</scope>
    <source>
        <strain evidence="3">DSM 16537</strain>
    </source>
</reference>
<dbReference type="OrthoDB" id="595476at2"/>
<dbReference type="InterPro" id="IPR007712">
    <property type="entry name" value="RelE/ParE_toxin"/>
</dbReference>
<dbReference type="Proteomes" id="UP000192333">
    <property type="component" value="Chromosome I"/>
</dbReference>
<keyword evidence="1" id="KW-1277">Toxin-antitoxin system</keyword>
<protein>
    <submittedName>
        <fullName evidence="2">Plasmid stabilization system protein ParE</fullName>
    </submittedName>
</protein>
<dbReference type="STRING" id="758820.SAMN00777080_1761"/>
<gene>
    <name evidence="2" type="ORF">SAMN00777080_1761</name>
</gene>
<evidence type="ECO:0000313" key="3">
    <source>
        <dbReference type="Proteomes" id="UP000192333"/>
    </source>
</evidence>
<evidence type="ECO:0000256" key="1">
    <source>
        <dbReference type="ARBA" id="ARBA00022649"/>
    </source>
</evidence>
<dbReference type="EMBL" id="LT838813">
    <property type="protein sequence ID" value="SMD43180.1"/>
    <property type="molecule type" value="Genomic_DNA"/>
</dbReference>
<dbReference type="Pfam" id="PF05016">
    <property type="entry name" value="ParE_toxin"/>
    <property type="match status" value="1"/>
</dbReference>
<dbReference type="Gene3D" id="3.30.2310.20">
    <property type="entry name" value="RelE-like"/>
    <property type="match status" value="1"/>
</dbReference>
<proteinExistence type="predicted"/>
<accession>A0A1W2H2M5</accession>
<name>A0A1W2H2M5_9BACT</name>
<keyword evidence="3" id="KW-1185">Reference proteome</keyword>